<evidence type="ECO:0000259" key="2">
    <source>
        <dbReference type="Pfam" id="PF05170"/>
    </source>
</evidence>
<dbReference type="PANTHER" id="PTHR30441">
    <property type="entry name" value="DUF748 DOMAIN-CONTAINING PROTEIN"/>
    <property type="match status" value="1"/>
</dbReference>
<proteinExistence type="predicted"/>
<dbReference type="GO" id="GO:0005886">
    <property type="term" value="C:plasma membrane"/>
    <property type="evidence" value="ECO:0007669"/>
    <property type="project" value="TreeGrafter"/>
</dbReference>
<dbReference type="OrthoDB" id="9766390at2"/>
<feature type="region of interest" description="Disordered" evidence="1">
    <location>
        <begin position="737"/>
        <end position="776"/>
    </location>
</feature>
<dbReference type="RefSeq" id="WP_087286713.1">
    <property type="nucleotide sequence ID" value="NZ_NFJD01000001.1"/>
</dbReference>
<feature type="domain" description="AsmA" evidence="2">
    <location>
        <begin position="22"/>
        <end position="169"/>
    </location>
</feature>
<dbReference type="AlphaFoldDB" id="A0A1Y4DE72"/>
<organism evidence="3 4">
    <name type="scientific">Candidatus Avelusimicrobium gallicola</name>
    <dbReference type="NCBI Taxonomy" id="2562704"/>
    <lineage>
        <taxon>Bacteria</taxon>
        <taxon>Pseudomonadati</taxon>
        <taxon>Elusimicrobiota</taxon>
        <taxon>Elusimicrobia</taxon>
        <taxon>Elusimicrobiales</taxon>
        <taxon>Elusimicrobiaceae</taxon>
        <taxon>Candidatus Avelusimicrobium</taxon>
    </lineage>
</organism>
<evidence type="ECO:0000256" key="1">
    <source>
        <dbReference type="SAM" id="MobiDB-lite"/>
    </source>
</evidence>
<dbReference type="EMBL" id="NFJD01000001">
    <property type="protein sequence ID" value="OUO57424.1"/>
    <property type="molecule type" value="Genomic_DNA"/>
</dbReference>
<comment type="caution">
    <text evidence="3">The sequence shown here is derived from an EMBL/GenBank/DDBJ whole genome shotgun (WGS) entry which is preliminary data.</text>
</comment>
<dbReference type="Proteomes" id="UP000196368">
    <property type="component" value="Unassembled WGS sequence"/>
</dbReference>
<dbReference type="InterPro" id="IPR052894">
    <property type="entry name" value="AsmA-related"/>
</dbReference>
<keyword evidence="4" id="KW-1185">Reference proteome</keyword>
<evidence type="ECO:0000313" key="4">
    <source>
        <dbReference type="Proteomes" id="UP000196368"/>
    </source>
</evidence>
<protein>
    <recommendedName>
        <fullName evidence="2">AsmA domain-containing protein</fullName>
    </recommendedName>
</protein>
<evidence type="ECO:0000313" key="3">
    <source>
        <dbReference type="EMBL" id="OUO57424.1"/>
    </source>
</evidence>
<gene>
    <name evidence="3" type="ORF">B5F75_01230</name>
</gene>
<dbReference type="GO" id="GO:0090313">
    <property type="term" value="P:regulation of protein targeting to membrane"/>
    <property type="evidence" value="ECO:0007669"/>
    <property type="project" value="TreeGrafter"/>
</dbReference>
<dbReference type="Pfam" id="PF05170">
    <property type="entry name" value="AsmA"/>
    <property type="match status" value="1"/>
</dbReference>
<dbReference type="InterPro" id="IPR007844">
    <property type="entry name" value="AsmA"/>
</dbReference>
<sequence>MKKWLRRAALAAVSALILFFGADLMLRWGSGWDWTRGWTVEKAAALLNREVRLEKMSASFMGVKLDGLEISEAGGFKNGTFLSLDRVRLRADLLYLLRGDFKVRSLTVNGAQIHLERLADGTFNWQSMVTSAPAAAAEKTESFQVPLDITLGQLTVQHLQLDYSDAQTHTRAAAKEVLFMVRHFAFGKPVAVRFRSTLLYEKDGQVFTLPAELKAEVLLKDLNLANASVNITDFSAQYQDAQLQLQLQADSLVQPAVAAKVQLQNLSAQALADLLPQVPPFAISQAEVNTRFRLTPAEQQLAVTDFDFSMPGVQAQFAGNVRYGDKPAYEVDSSFEIDAAQAAALFPPWEKQYRPSGLLKGTGSWNKEGAQAQLALEDGSVQIEHMGKFTGVTLAFSAQENAAFTQGSAKGTFNGKLNGEKFEGKLDVTQQPQQIDADLQLRAGRVALPPMAAAVEPPQTPDGFVADTQLVAAPEEAWPLPPVNIRADIQVASLDAPYVYGTDLVFRSDLTGVTPDLKQTHGDLTLSMGSGEIKDLYRLTNANAVTKVLFLSINIVGKVFNSMNVFAVLDGLGSGLLNVMGAGEPEEEGEADLVVKTVTGPDGQPMQIMVPYTDRKIDGRLAYDKFATSVQFTQGVADVHGGTFVSDMVSFTLDGKTDFNTGELDMTVQAAPGKHEEDGIMPLTVKVGGTVSEPKGSMSLIGSVSSLLTQGINNNFASRSVKKGIGGLFGLFKKKPAPQQTTAVTAAEPETAAQEQAASEQTPETTEAPETPEATD</sequence>
<accession>A0A1Y4DE72</accession>
<name>A0A1Y4DE72_9BACT</name>
<reference evidence="4" key="1">
    <citation type="submission" date="2017-04" db="EMBL/GenBank/DDBJ databases">
        <title>Function of individual gut microbiota members based on whole genome sequencing of pure cultures obtained from chicken caecum.</title>
        <authorList>
            <person name="Medvecky M."/>
            <person name="Cejkova D."/>
            <person name="Polansky O."/>
            <person name="Karasova D."/>
            <person name="Kubasova T."/>
            <person name="Cizek A."/>
            <person name="Rychlik I."/>
        </authorList>
    </citation>
    <scope>NUCLEOTIDE SEQUENCE [LARGE SCALE GENOMIC DNA]</scope>
    <source>
        <strain evidence="4">An273</strain>
    </source>
</reference>
<dbReference type="PANTHER" id="PTHR30441:SF4">
    <property type="entry name" value="PROTEIN ASMA"/>
    <property type="match status" value="1"/>
</dbReference>